<protein>
    <submittedName>
        <fullName evidence="1">Uncharacterized protein</fullName>
    </submittedName>
</protein>
<dbReference type="EMBL" id="BLAJ01000014">
    <property type="protein sequence ID" value="GES53140.1"/>
    <property type="molecule type" value="Genomic_DNA"/>
</dbReference>
<dbReference type="Proteomes" id="UP000390335">
    <property type="component" value="Unassembled WGS sequence"/>
</dbReference>
<comment type="caution">
    <text evidence="1">The sequence shown here is derived from an EMBL/GenBank/DDBJ whole genome shotgun (WGS) entry which is preliminary data.</text>
</comment>
<keyword evidence="2" id="KW-1185">Reference proteome</keyword>
<evidence type="ECO:0000313" key="2">
    <source>
        <dbReference type="Proteomes" id="UP000390335"/>
    </source>
</evidence>
<proteinExistence type="predicted"/>
<gene>
    <name evidence="1" type="ORF">RsS93_57540</name>
</gene>
<name>A0ABQ0ZCA6_9HYPH</name>
<organism evidence="1 2">
    <name type="scientific">Rhizobium dioscoreae</name>
    <dbReference type="NCBI Taxonomy" id="2653122"/>
    <lineage>
        <taxon>Bacteria</taxon>
        <taxon>Pseudomonadati</taxon>
        <taxon>Pseudomonadota</taxon>
        <taxon>Alphaproteobacteria</taxon>
        <taxon>Hyphomicrobiales</taxon>
        <taxon>Rhizobiaceae</taxon>
        <taxon>Rhizobium/Agrobacterium group</taxon>
        <taxon>Rhizobium</taxon>
    </lineage>
</organism>
<reference evidence="1 2" key="1">
    <citation type="journal article" date="2020" name="Genome Biol. Evol.">
        <title>Rhizobium dioscoreae sp. nov., a plant growth-promoting bacterium isolated from yam (Dioscorea species).</title>
        <authorList>
            <person name="Ouyabe M."/>
            <person name="Tanaka N."/>
            <person name="Shiwa Y."/>
            <person name="Fujita N."/>
            <person name="Kikuno H."/>
            <person name="Babil P."/>
            <person name="Shiwachi H."/>
        </authorList>
    </citation>
    <scope>NUCLEOTIDE SEQUENCE [LARGE SCALE GENOMIC DNA]</scope>
    <source>
        <strain evidence="1 2">S-93</strain>
    </source>
</reference>
<sequence>MKAFTKTRLTGPGLESSPKRRIDKIDAATKTMAEIRRIISIYPCCLMGASRGDCVSKCAYIRAIADHFVVQVSCESNFNRNSQKI</sequence>
<accession>A0ABQ0ZCA6</accession>
<evidence type="ECO:0000313" key="1">
    <source>
        <dbReference type="EMBL" id="GES53140.1"/>
    </source>
</evidence>